<evidence type="ECO:0000256" key="1">
    <source>
        <dbReference type="SAM" id="Phobius"/>
    </source>
</evidence>
<keyword evidence="3" id="KW-1185">Reference proteome</keyword>
<keyword evidence="1" id="KW-0472">Membrane</keyword>
<keyword evidence="1" id="KW-1133">Transmembrane helix</keyword>
<name>A0ABW5Z064_9SPHI</name>
<protein>
    <submittedName>
        <fullName evidence="2">Uncharacterized protein</fullName>
    </submittedName>
</protein>
<evidence type="ECO:0000313" key="3">
    <source>
        <dbReference type="Proteomes" id="UP001597509"/>
    </source>
</evidence>
<gene>
    <name evidence="2" type="ORF">ACFS6I_17010</name>
</gene>
<accession>A0ABW5Z064</accession>
<organism evidence="2 3">
    <name type="scientific">Sphingobacterium anhuiense</name>
    <dbReference type="NCBI Taxonomy" id="493780"/>
    <lineage>
        <taxon>Bacteria</taxon>
        <taxon>Pseudomonadati</taxon>
        <taxon>Bacteroidota</taxon>
        <taxon>Sphingobacteriia</taxon>
        <taxon>Sphingobacteriales</taxon>
        <taxon>Sphingobacteriaceae</taxon>
        <taxon>Sphingobacterium</taxon>
    </lineage>
</organism>
<evidence type="ECO:0000313" key="2">
    <source>
        <dbReference type="EMBL" id="MFD2905631.1"/>
    </source>
</evidence>
<dbReference type="RefSeq" id="WP_132840906.1">
    <property type="nucleotide sequence ID" value="NZ_JBHUPE010000007.1"/>
</dbReference>
<comment type="caution">
    <text evidence="2">The sequence shown here is derived from an EMBL/GenBank/DDBJ whole genome shotgun (WGS) entry which is preliminary data.</text>
</comment>
<dbReference type="Proteomes" id="UP001597509">
    <property type="component" value="Unassembled WGS sequence"/>
</dbReference>
<proteinExistence type="predicted"/>
<feature type="transmembrane region" description="Helical" evidence="1">
    <location>
        <begin position="59"/>
        <end position="78"/>
    </location>
</feature>
<reference evidence="3" key="1">
    <citation type="journal article" date="2019" name="Int. J. Syst. Evol. Microbiol.">
        <title>The Global Catalogue of Microorganisms (GCM) 10K type strain sequencing project: providing services to taxonomists for standard genome sequencing and annotation.</title>
        <authorList>
            <consortium name="The Broad Institute Genomics Platform"/>
            <consortium name="The Broad Institute Genome Sequencing Center for Infectious Disease"/>
            <person name="Wu L."/>
            <person name="Ma J."/>
        </authorList>
    </citation>
    <scope>NUCLEOTIDE SEQUENCE [LARGE SCALE GENOMIC DNA]</scope>
    <source>
        <strain evidence="3">KCTC 22209</strain>
    </source>
</reference>
<sequence>MKRKKLKWKEFRYLPKYTFKNYSNSLENFAKSSTDWSKNFNHLVNISVSSIMRCEGFNYGYIYVNIGYAIDLAWLIFIQSDLQKCKKKDLFLNHKHEIACSCNNNLGIYPPDFLARMFRFKTHREWYEIMDELIESYSISSLKDSFIQSADSIIPIAQFLTNLPIALQTIYAVGGIEKCLEHKLNSGIN</sequence>
<dbReference type="EMBL" id="JBHUPE010000007">
    <property type="protein sequence ID" value="MFD2905631.1"/>
    <property type="molecule type" value="Genomic_DNA"/>
</dbReference>
<keyword evidence="1" id="KW-0812">Transmembrane</keyword>